<comment type="caution">
    <text evidence="1">The sequence shown here is derived from an EMBL/GenBank/DDBJ whole genome shotgun (WGS) entry which is preliminary data.</text>
</comment>
<accession>A0ACA9Y783</accession>
<keyword evidence="2" id="KW-1185">Reference proteome</keyword>
<evidence type="ECO:0000313" key="1">
    <source>
        <dbReference type="EMBL" id="CAH6720277.1"/>
    </source>
</evidence>
<proteinExistence type="predicted"/>
<name>A0ACA9Y783_9ASCO</name>
<organism evidence="1 2">
    <name type="scientific">[Candida] jaroonii</name>
    <dbReference type="NCBI Taxonomy" id="467808"/>
    <lineage>
        <taxon>Eukaryota</taxon>
        <taxon>Fungi</taxon>
        <taxon>Dikarya</taxon>
        <taxon>Ascomycota</taxon>
        <taxon>Saccharomycotina</taxon>
        <taxon>Pichiomycetes</taxon>
        <taxon>Debaryomycetaceae</taxon>
        <taxon>Yamadazyma</taxon>
    </lineage>
</organism>
<protein>
    <submittedName>
        <fullName evidence="1">Uncharacterized protein</fullName>
    </submittedName>
</protein>
<sequence length="350" mass="40853">MPYIKTLKGKIIDSTVKGIPLGDVTIHKFNKIGGHTIIYKFGKYLIKRNQENKIYDLIDSEYSQLKPFVPQYFGLIQMIVPEADSETMSDKEITPQEHREINDDDESLEYLVMEDLTNFYQKPFIIDLKMGTRQYGINSSSEKIKRQQIKCKKSTSRQLGVRLCGLQLWQNNSQVILDKYYGRKLNEQQFLNDLFKFLDPQDSVQQISHKIKVIVKELEKLYEVMENLENYRLYGCSILIIYEGGLIKEHENGQVNGNGNDFDDEKFKKQKQTVNIDDDNDPFKITIKLIDFSKTLLNYTSKSSKDYGFLKGLVNVIGMFRSIGEQLDQGIDVNFQYKPLIYEFDDWVSE</sequence>
<reference evidence="1" key="1">
    <citation type="submission" date="2022-06" db="EMBL/GenBank/DDBJ databases">
        <authorList>
            <person name="Legras J.-L."/>
            <person name="Devillers H."/>
            <person name="Grondin C."/>
        </authorList>
    </citation>
    <scope>NUCLEOTIDE SEQUENCE</scope>
    <source>
        <strain evidence="1">CLIB 1444</strain>
    </source>
</reference>
<dbReference type="Proteomes" id="UP001152531">
    <property type="component" value="Unassembled WGS sequence"/>
</dbReference>
<dbReference type="EMBL" id="CALSDN010000003">
    <property type="protein sequence ID" value="CAH6720277.1"/>
    <property type="molecule type" value="Genomic_DNA"/>
</dbReference>
<gene>
    <name evidence="1" type="ORF">CLIB1444_03S08328</name>
</gene>
<evidence type="ECO:0000313" key="2">
    <source>
        <dbReference type="Proteomes" id="UP001152531"/>
    </source>
</evidence>